<evidence type="ECO:0000313" key="3">
    <source>
        <dbReference type="Proteomes" id="UP000199373"/>
    </source>
</evidence>
<evidence type="ECO:0000313" key="2">
    <source>
        <dbReference type="EMBL" id="SEW18659.1"/>
    </source>
</evidence>
<dbReference type="Pfam" id="PF01136">
    <property type="entry name" value="Peptidase_U32"/>
    <property type="match status" value="1"/>
</dbReference>
<sequence length="618" mass="69625">MRKLELLAPAKNLACGIAAVDHGADAVYIGAPRFGARAAVGNSVEDIRKLCEYAHPFGVRVYVTVNTILYDEELEATQKLLHELASAGVDAILVQDMGVLQMLKEESLTSLSVHASTQTDNRTAGKVQWLGSLGFSRTVLARELSIEEIAEIHRAVPDMELEVFVHGALCVCYSGICYASQHCFSRSANRGECAQFCRMRFSLIDADEKEIEHERYLLSLKDMNQSDNLERLIAAGATSFKIEGRLKDISYVKNVTAAYSERLNEIIRRYPDKYCRASQGHCNYTFEPNLNKTFNRGYTTYFANGRQPAIASFDTPKAIGEYVGTVKEIRGDSFNVAGVVSFSNGDGLCYLRSAKSSASSPQTEVQFEGFRANRVVSNRIYPYKMPQGLRPGMRLYRNSDQEFERLLSKPSAYRKIPITLSLSVADDGFEFSALLHGSRVSLHFPAEHQQAQKSPRENLVRQLTKLGDTIYECKDIEIPSDFNYFIPNSLLSEMRRQLVELLSKDGDSDCDKQTRLSVAHDEKDHAGYPYPYLYNISNRLARDFYGFADLTAFELKGGNGPIMQCRHCLRYSLGFCVKHGGKRPVWREPLSLMLGDGRRFRLEFDCQHCQMNIYADHC</sequence>
<proteinExistence type="predicted"/>
<evidence type="ECO:0000259" key="1">
    <source>
        <dbReference type="Pfam" id="PF12392"/>
    </source>
</evidence>
<dbReference type="InterPro" id="IPR001539">
    <property type="entry name" value="Peptidase_U32"/>
</dbReference>
<keyword evidence="2" id="KW-0378">Hydrolase</keyword>
<dbReference type="EMBL" id="FOIQ01000005">
    <property type="protein sequence ID" value="SEW18659.1"/>
    <property type="molecule type" value="Genomic_DNA"/>
</dbReference>
<keyword evidence="3" id="KW-1185">Reference proteome</keyword>
<dbReference type="Proteomes" id="UP000199373">
    <property type="component" value="Unassembled WGS sequence"/>
</dbReference>
<accession>A0A1I0PW22</accession>
<dbReference type="RefSeq" id="WP_091916269.1">
    <property type="nucleotide sequence ID" value="NZ_FOIQ01000005.1"/>
</dbReference>
<dbReference type="PANTHER" id="PTHR30217:SF10">
    <property type="entry name" value="23S RRNA 5-HYDROXYCYTIDINE C2501 SYNTHASE"/>
    <property type="match status" value="1"/>
</dbReference>
<dbReference type="GO" id="GO:0008233">
    <property type="term" value="F:peptidase activity"/>
    <property type="evidence" value="ECO:0007669"/>
    <property type="project" value="UniProtKB-KW"/>
</dbReference>
<dbReference type="InterPro" id="IPR020988">
    <property type="entry name" value="Pept_U32_collagenase"/>
</dbReference>
<dbReference type="InterPro" id="IPR051454">
    <property type="entry name" value="RNA/ubiquinone_mod_enzymes"/>
</dbReference>
<keyword evidence="2" id="KW-0645">Protease</keyword>
<dbReference type="AlphaFoldDB" id="A0A1I0PW22"/>
<dbReference type="PANTHER" id="PTHR30217">
    <property type="entry name" value="PEPTIDASE U32 FAMILY"/>
    <property type="match status" value="1"/>
</dbReference>
<feature type="domain" description="Peptidase U32 collagenase" evidence="1">
    <location>
        <begin position="395"/>
        <end position="504"/>
    </location>
</feature>
<reference evidence="2 3" key="1">
    <citation type="submission" date="2016-10" db="EMBL/GenBank/DDBJ databases">
        <authorList>
            <person name="de Groot N.N."/>
        </authorList>
    </citation>
    <scope>NUCLEOTIDE SEQUENCE [LARGE SCALE GENOMIC DNA]</scope>
    <source>
        <strain evidence="2 3">TC2-24</strain>
    </source>
</reference>
<organism evidence="2 3">
    <name type="scientific">Prevotella aff. ruminicola Tc2-24</name>
    <dbReference type="NCBI Taxonomy" id="81582"/>
    <lineage>
        <taxon>Bacteria</taxon>
        <taxon>Pseudomonadati</taxon>
        <taxon>Bacteroidota</taxon>
        <taxon>Bacteroidia</taxon>
        <taxon>Bacteroidales</taxon>
        <taxon>Prevotellaceae</taxon>
        <taxon>Prevotella</taxon>
    </lineage>
</organism>
<name>A0A1I0PW22_9BACT</name>
<dbReference type="GO" id="GO:0006508">
    <property type="term" value="P:proteolysis"/>
    <property type="evidence" value="ECO:0007669"/>
    <property type="project" value="UniProtKB-KW"/>
</dbReference>
<gene>
    <name evidence="2" type="ORF">SAMN04487850_1985</name>
</gene>
<dbReference type="Pfam" id="PF12392">
    <property type="entry name" value="DUF3656"/>
    <property type="match status" value="1"/>
</dbReference>
<protein>
    <submittedName>
        <fullName evidence="2">Putative protease</fullName>
    </submittedName>
</protein>